<feature type="domain" description="C2H2-type" evidence="8">
    <location>
        <begin position="203"/>
        <end position="226"/>
    </location>
</feature>
<dbReference type="EMBL" id="QKKF02019844">
    <property type="protein sequence ID" value="RZF39466.1"/>
    <property type="molecule type" value="Genomic_DNA"/>
</dbReference>
<dbReference type="Proteomes" id="UP000291343">
    <property type="component" value="Unassembled WGS sequence"/>
</dbReference>
<keyword evidence="6" id="KW-0539">Nucleus</keyword>
<evidence type="ECO:0000256" key="2">
    <source>
        <dbReference type="ARBA" id="ARBA00022723"/>
    </source>
</evidence>
<evidence type="ECO:0000256" key="4">
    <source>
        <dbReference type="ARBA" id="ARBA00022771"/>
    </source>
</evidence>
<keyword evidence="3" id="KW-0677">Repeat</keyword>
<accession>A0A482X1L1</accession>
<dbReference type="SMART" id="SM00355">
    <property type="entry name" value="ZnF_C2H2"/>
    <property type="match status" value="5"/>
</dbReference>
<comment type="caution">
    <text evidence="9">The sequence shown here is derived from an EMBL/GenBank/DDBJ whole genome shotgun (WGS) entry which is preliminary data.</text>
</comment>
<dbReference type="OrthoDB" id="6751163at2759"/>
<reference evidence="9 10" key="1">
    <citation type="journal article" date="2017" name="Gigascience">
        <title>Genome sequence of the small brown planthopper, Laodelphax striatellus.</title>
        <authorList>
            <person name="Zhu J."/>
            <person name="Jiang F."/>
            <person name="Wang X."/>
            <person name="Yang P."/>
            <person name="Bao Y."/>
            <person name="Zhao W."/>
            <person name="Wang W."/>
            <person name="Lu H."/>
            <person name="Wang Q."/>
            <person name="Cui N."/>
            <person name="Li J."/>
            <person name="Chen X."/>
            <person name="Luo L."/>
            <person name="Yu J."/>
            <person name="Kang L."/>
            <person name="Cui F."/>
        </authorList>
    </citation>
    <scope>NUCLEOTIDE SEQUENCE [LARGE SCALE GENOMIC DNA]</scope>
    <source>
        <strain evidence="9">Lst14</strain>
    </source>
</reference>
<feature type="domain" description="C2H2-type" evidence="8">
    <location>
        <begin position="174"/>
        <end position="201"/>
    </location>
</feature>
<keyword evidence="2" id="KW-0479">Metal-binding</keyword>
<feature type="domain" description="C2H2-type" evidence="8">
    <location>
        <begin position="56"/>
        <end position="77"/>
    </location>
</feature>
<keyword evidence="10" id="KW-1185">Reference proteome</keyword>
<dbReference type="GO" id="GO:0000978">
    <property type="term" value="F:RNA polymerase II cis-regulatory region sequence-specific DNA binding"/>
    <property type="evidence" value="ECO:0007669"/>
    <property type="project" value="TreeGrafter"/>
</dbReference>
<evidence type="ECO:0000256" key="6">
    <source>
        <dbReference type="ARBA" id="ARBA00023242"/>
    </source>
</evidence>
<dbReference type="GO" id="GO:0001228">
    <property type="term" value="F:DNA-binding transcription activator activity, RNA polymerase II-specific"/>
    <property type="evidence" value="ECO:0007669"/>
    <property type="project" value="TreeGrafter"/>
</dbReference>
<keyword evidence="4 7" id="KW-0863">Zinc-finger</keyword>
<name>A0A482X1L1_LAOST</name>
<dbReference type="AlphaFoldDB" id="A0A482X1L1"/>
<dbReference type="Gene3D" id="3.30.160.60">
    <property type="entry name" value="Classic Zinc Finger"/>
    <property type="match status" value="2"/>
</dbReference>
<dbReference type="SUPFAM" id="SSF57667">
    <property type="entry name" value="beta-beta-alpha zinc fingers"/>
    <property type="match status" value="1"/>
</dbReference>
<feature type="domain" description="C2H2-type" evidence="8">
    <location>
        <begin position="104"/>
        <end position="134"/>
    </location>
</feature>
<evidence type="ECO:0000259" key="8">
    <source>
        <dbReference type="PROSITE" id="PS50157"/>
    </source>
</evidence>
<dbReference type="Pfam" id="PF00096">
    <property type="entry name" value="zf-C2H2"/>
    <property type="match status" value="2"/>
</dbReference>
<dbReference type="InterPro" id="IPR013087">
    <property type="entry name" value="Znf_C2H2_type"/>
</dbReference>
<organism evidence="9 10">
    <name type="scientific">Laodelphax striatellus</name>
    <name type="common">Small brown planthopper</name>
    <name type="synonym">Delphax striatella</name>
    <dbReference type="NCBI Taxonomy" id="195883"/>
    <lineage>
        <taxon>Eukaryota</taxon>
        <taxon>Metazoa</taxon>
        <taxon>Ecdysozoa</taxon>
        <taxon>Arthropoda</taxon>
        <taxon>Hexapoda</taxon>
        <taxon>Insecta</taxon>
        <taxon>Pterygota</taxon>
        <taxon>Neoptera</taxon>
        <taxon>Paraneoptera</taxon>
        <taxon>Hemiptera</taxon>
        <taxon>Auchenorrhyncha</taxon>
        <taxon>Fulgoroidea</taxon>
        <taxon>Delphacidae</taxon>
        <taxon>Criomorphinae</taxon>
        <taxon>Laodelphax</taxon>
    </lineage>
</organism>
<dbReference type="GO" id="GO:0005634">
    <property type="term" value="C:nucleus"/>
    <property type="evidence" value="ECO:0007669"/>
    <property type="project" value="UniProtKB-SubCell"/>
</dbReference>
<gene>
    <name evidence="9" type="ORF">LSTR_LSTR000987</name>
</gene>
<evidence type="ECO:0000256" key="3">
    <source>
        <dbReference type="ARBA" id="ARBA00022737"/>
    </source>
</evidence>
<dbReference type="PANTHER" id="PTHR24376:SF235">
    <property type="entry name" value="C2H2-TYPE DOMAIN-CONTAINING PROTEIN"/>
    <property type="match status" value="1"/>
</dbReference>
<dbReference type="STRING" id="195883.A0A482X1L1"/>
<dbReference type="InterPro" id="IPR036236">
    <property type="entry name" value="Znf_C2H2_sf"/>
</dbReference>
<dbReference type="PROSITE" id="PS00028">
    <property type="entry name" value="ZINC_FINGER_C2H2_1"/>
    <property type="match status" value="1"/>
</dbReference>
<sequence length="233" mass="26388">MDVFRAVNMEGLKSENDSNQNDETVEVYVDVNNVLALKNEAENDKEPNQVGNPSGFKCAHCKRSFRYKSVMCKHEKICRAAAASTSIGSRMGIRMKTDSAGDGYRCGNCFKSFKHITILAKHTKHCCMKLSSLPPPRGCAAYRCDKCKKPFKYRSVLWNHQKNCPAKHSSLSYFTCPDCSRIYKYPGAFFTHRKYDCGKNPQVHCPVCGKGFTTSKKLIMHTRILHPETIVKK</sequence>
<evidence type="ECO:0000313" key="10">
    <source>
        <dbReference type="Proteomes" id="UP000291343"/>
    </source>
</evidence>
<evidence type="ECO:0000256" key="7">
    <source>
        <dbReference type="PROSITE-ProRule" id="PRU00042"/>
    </source>
</evidence>
<evidence type="ECO:0000256" key="5">
    <source>
        <dbReference type="ARBA" id="ARBA00022833"/>
    </source>
</evidence>
<dbReference type="GO" id="GO:0008270">
    <property type="term" value="F:zinc ion binding"/>
    <property type="evidence" value="ECO:0007669"/>
    <property type="project" value="UniProtKB-KW"/>
</dbReference>
<dbReference type="InParanoid" id="A0A482X1L1"/>
<comment type="subcellular location">
    <subcellularLocation>
        <location evidence="1">Nucleus</location>
    </subcellularLocation>
</comment>
<protein>
    <recommendedName>
        <fullName evidence="8">C2H2-type domain-containing protein</fullName>
    </recommendedName>
</protein>
<feature type="domain" description="C2H2-type" evidence="8">
    <location>
        <begin position="142"/>
        <end position="173"/>
    </location>
</feature>
<evidence type="ECO:0000313" key="9">
    <source>
        <dbReference type="EMBL" id="RZF39466.1"/>
    </source>
</evidence>
<evidence type="ECO:0000256" key="1">
    <source>
        <dbReference type="ARBA" id="ARBA00004123"/>
    </source>
</evidence>
<dbReference type="PANTHER" id="PTHR24376">
    <property type="entry name" value="ZINC FINGER PROTEIN"/>
    <property type="match status" value="1"/>
</dbReference>
<keyword evidence="5" id="KW-0862">Zinc</keyword>
<proteinExistence type="predicted"/>
<dbReference type="PROSITE" id="PS50157">
    <property type="entry name" value="ZINC_FINGER_C2H2_2"/>
    <property type="match status" value="5"/>
</dbReference>